<name>A0ABD1WNM4_9LAMI</name>
<proteinExistence type="predicted"/>
<protein>
    <submittedName>
        <fullName evidence="2">Uncharacterized protein</fullName>
    </submittedName>
</protein>
<dbReference type="AlphaFoldDB" id="A0ABD1WNM4"/>
<gene>
    <name evidence="2" type="ORF">Fot_04915</name>
</gene>
<evidence type="ECO:0000256" key="1">
    <source>
        <dbReference type="SAM" id="MobiDB-lite"/>
    </source>
</evidence>
<comment type="caution">
    <text evidence="2">The sequence shown here is derived from an EMBL/GenBank/DDBJ whole genome shotgun (WGS) entry which is preliminary data.</text>
</comment>
<sequence>MKTFSETVCESERIWKETQIWRLTANSSAPLSILSNPRFELDKINTVPPWLEAQIRKSQRASRANKGQRSKKEKGQRAEPKIKGSGRSQNCVASEAQKWQRPEFDGFNRLVYMPE</sequence>
<evidence type="ECO:0000313" key="3">
    <source>
        <dbReference type="Proteomes" id="UP001604277"/>
    </source>
</evidence>
<feature type="region of interest" description="Disordered" evidence="1">
    <location>
        <begin position="55"/>
        <end position="97"/>
    </location>
</feature>
<evidence type="ECO:0000313" key="2">
    <source>
        <dbReference type="EMBL" id="KAL2551296.1"/>
    </source>
</evidence>
<reference evidence="3" key="1">
    <citation type="submission" date="2024-07" db="EMBL/GenBank/DDBJ databases">
        <title>Two chromosome-level genome assemblies of Korean endemic species Abeliophyllum distichum and Forsythia ovata (Oleaceae).</title>
        <authorList>
            <person name="Jang H."/>
        </authorList>
    </citation>
    <scope>NUCLEOTIDE SEQUENCE [LARGE SCALE GENOMIC DNA]</scope>
</reference>
<dbReference type="EMBL" id="JBFOLJ010000002">
    <property type="protein sequence ID" value="KAL2551296.1"/>
    <property type="molecule type" value="Genomic_DNA"/>
</dbReference>
<feature type="compositionally biased region" description="Basic and acidic residues" evidence="1">
    <location>
        <begin position="73"/>
        <end position="82"/>
    </location>
</feature>
<organism evidence="2 3">
    <name type="scientific">Forsythia ovata</name>
    <dbReference type="NCBI Taxonomy" id="205694"/>
    <lineage>
        <taxon>Eukaryota</taxon>
        <taxon>Viridiplantae</taxon>
        <taxon>Streptophyta</taxon>
        <taxon>Embryophyta</taxon>
        <taxon>Tracheophyta</taxon>
        <taxon>Spermatophyta</taxon>
        <taxon>Magnoliopsida</taxon>
        <taxon>eudicotyledons</taxon>
        <taxon>Gunneridae</taxon>
        <taxon>Pentapetalae</taxon>
        <taxon>asterids</taxon>
        <taxon>lamiids</taxon>
        <taxon>Lamiales</taxon>
        <taxon>Oleaceae</taxon>
        <taxon>Forsythieae</taxon>
        <taxon>Forsythia</taxon>
    </lineage>
</organism>
<dbReference type="Proteomes" id="UP001604277">
    <property type="component" value="Unassembled WGS sequence"/>
</dbReference>
<keyword evidence="3" id="KW-1185">Reference proteome</keyword>
<accession>A0ABD1WNM4</accession>